<proteinExistence type="predicted"/>
<dbReference type="SUPFAM" id="SSF54909">
    <property type="entry name" value="Dimeric alpha+beta barrel"/>
    <property type="match status" value="1"/>
</dbReference>
<dbReference type="Proteomes" id="UP000297391">
    <property type="component" value="Unassembled WGS sequence"/>
</dbReference>
<evidence type="ECO:0000259" key="1">
    <source>
        <dbReference type="Pfam" id="PF07045"/>
    </source>
</evidence>
<sequence>MKAYWIAHVDVADAEQYTQYTSRAPAAFAKYGARFLARGGRSIGLEGGPARPRNVVIEFDSYEQAVACYESPEYQEAKAHREGVAQAQIIIVEGLAP</sequence>
<dbReference type="InterPro" id="IPR011008">
    <property type="entry name" value="Dimeric_a/b-barrel"/>
</dbReference>
<evidence type="ECO:0000313" key="3">
    <source>
        <dbReference type="Proteomes" id="UP000297391"/>
    </source>
</evidence>
<keyword evidence="3" id="KW-1185">Reference proteome</keyword>
<dbReference type="AlphaFoldDB" id="A0A4Z0AAY7"/>
<evidence type="ECO:0000313" key="2">
    <source>
        <dbReference type="EMBL" id="TFY84156.1"/>
    </source>
</evidence>
<feature type="domain" description="DUF1330" evidence="1">
    <location>
        <begin position="2"/>
        <end position="95"/>
    </location>
</feature>
<dbReference type="RefSeq" id="WP_135292495.1">
    <property type="nucleotide sequence ID" value="NZ_QUZU01000078.1"/>
</dbReference>
<dbReference type="InterPro" id="IPR010753">
    <property type="entry name" value="DUF1330"/>
</dbReference>
<dbReference type="Gene3D" id="3.30.70.100">
    <property type="match status" value="1"/>
</dbReference>
<name>A0A4Z0AAY7_9PSED</name>
<dbReference type="OrthoDB" id="516779at2"/>
<comment type="caution">
    <text evidence="2">The sequence shown here is derived from an EMBL/GenBank/DDBJ whole genome shotgun (WGS) entry which is preliminary data.</text>
</comment>
<dbReference type="EMBL" id="QUZU01000078">
    <property type="protein sequence ID" value="TFY84156.1"/>
    <property type="molecule type" value="Genomic_DNA"/>
</dbReference>
<dbReference type="PANTHER" id="PTHR41521">
    <property type="match status" value="1"/>
</dbReference>
<dbReference type="PANTHER" id="PTHR41521:SF4">
    <property type="entry name" value="BLR0684 PROTEIN"/>
    <property type="match status" value="1"/>
</dbReference>
<accession>A0A4Z0AAY7</accession>
<protein>
    <submittedName>
        <fullName evidence="2">DUF1330 domain-containing protein</fullName>
    </submittedName>
</protein>
<dbReference type="Pfam" id="PF07045">
    <property type="entry name" value="DUF1330"/>
    <property type="match status" value="1"/>
</dbReference>
<gene>
    <name evidence="2" type="ORF">DYL59_30465</name>
</gene>
<organism evidence="2 3">
    <name type="scientific">Pseudomonas kairouanensis</name>
    <dbReference type="NCBI Taxonomy" id="2293832"/>
    <lineage>
        <taxon>Bacteria</taxon>
        <taxon>Pseudomonadati</taxon>
        <taxon>Pseudomonadota</taxon>
        <taxon>Gammaproteobacteria</taxon>
        <taxon>Pseudomonadales</taxon>
        <taxon>Pseudomonadaceae</taxon>
        <taxon>Pseudomonas</taxon>
    </lineage>
</organism>
<reference evidence="2 3" key="1">
    <citation type="journal article" date="2019" name="Syst. Appl. Microbiol.">
        <title>New species of pathogenic Pseudomonas isolated from citrus in Tunisia: Proposal of Pseudomonas kairouanensis sp. nov. and Pseudomonas nabeulensis sp. nov.</title>
        <authorList>
            <person name="Oueslati M."/>
            <person name="Mulet M."/>
            <person name="Gomila M."/>
            <person name="Berge O."/>
            <person name="Hajlaoui M.R."/>
            <person name="Lalucat J."/>
            <person name="Sadfi-Zouaoui N."/>
            <person name="Garcia-Valdes E."/>
        </authorList>
    </citation>
    <scope>NUCLEOTIDE SEQUENCE [LARGE SCALE GENOMIC DNA]</scope>
    <source>
        <strain evidence="2 3">KC12</strain>
    </source>
</reference>